<feature type="domain" description="Phosphatidylinositol-specific phospholipase C X" evidence="2">
    <location>
        <begin position="83"/>
        <end position="256"/>
    </location>
</feature>
<dbReference type="SMART" id="SM00148">
    <property type="entry name" value="PLCXc"/>
    <property type="match status" value="1"/>
</dbReference>
<dbReference type="Pfam" id="PF26146">
    <property type="entry name" value="PI-PLC_X"/>
    <property type="match status" value="1"/>
</dbReference>
<dbReference type="Proteomes" id="UP001627154">
    <property type="component" value="Unassembled WGS sequence"/>
</dbReference>
<proteinExistence type="predicted"/>
<protein>
    <recommendedName>
        <fullName evidence="2">Phosphatidylinositol-specific phospholipase C X domain-containing protein</fullName>
    </recommendedName>
</protein>
<accession>A0ABD2WGB8</accession>
<evidence type="ECO:0000256" key="1">
    <source>
        <dbReference type="SAM" id="SignalP"/>
    </source>
</evidence>
<keyword evidence="4" id="KW-1185">Reference proteome</keyword>
<dbReference type="AlphaFoldDB" id="A0ABD2WGB8"/>
<dbReference type="PANTHER" id="PTHR13593">
    <property type="match status" value="1"/>
</dbReference>
<reference evidence="3 4" key="1">
    <citation type="journal article" date="2024" name="bioRxiv">
        <title>A reference genome for Trichogramma kaykai: A tiny desert-dwelling parasitoid wasp with competing sex-ratio distorters.</title>
        <authorList>
            <person name="Culotta J."/>
            <person name="Lindsey A.R."/>
        </authorList>
    </citation>
    <scope>NUCLEOTIDE SEQUENCE [LARGE SCALE GENOMIC DNA]</scope>
    <source>
        <strain evidence="3 4">KSX58</strain>
    </source>
</reference>
<name>A0ABD2WGB8_9HYME</name>
<comment type="caution">
    <text evidence="3">The sequence shown here is derived from an EMBL/GenBank/DDBJ whole genome shotgun (WGS) entry which is preliminary data.</text>
</comment>
<organism evidence="3 4">
    <name type="scientific">Trichogramma kaykai</name>
    <dbReference type="NCBI Taxonomy" id="54128"/>
    <lineage>
        <taxon>Eukaryota</taxon>
        <taxon>Metazoa</taxon>
        <taxon>Ecdysozoa</taxon>
        <taxon>Arthropoda</taxon>
        <taxon>Hexapoda</taxon>
        <taxon>Insecta</taxon>
        <taxon>Pterygota</taxon>
        <taxon>Neoptera</taxon>
        <taxon>Endopterygota</taxon>
        <taxon>Hymenoptera</taxon>
        <taxon>Apocrita</taxon>
        <taxon>Proctotrupomorpha</taxon>
        <taxon>Chalcidoidea</taxon>
        <taxon>Trichogrammatidae</taxon>
        <taxon>Trichogramma</taxon>
    </lineage>
</organism>
<dbReference type="SUPFAM" id="SSF51695">
    <property type="entry name" value="PLC-like phosphodiesterases"/>
    <property type="match status" value="1"/>
</dbReference>
<evidence type="ECO:0000313" key="4">
    <source>
        <dbReference type="Proteomes" id="UP001627154"/>
    </source>
</evidence>
<keyword evidence="1" id="KW-0732">Signal</keyword>
<feature type="signal peptide" evidence="1">
    <location>
        <begin position="1"/>
        <end position="18"/>
    </location>
</feature>
<evidence type="ECO:0000313" key="3">
    <source>
        <dbReference type="EMBL" id="KAL3391764.1"/>
    </source>
</evidence>
<dbReference type="InterPro" id="IPR051057">
    <property type="entry name" value="PI-PLC_domain"/>
</dbReference>
<dbReference type="InterPro" id="IPR042158">
    <property type="entry name" value="PLCXD1/2/3"/>
</dbReference>
<feature type="chain" id="PRO_5044861442" description="Phosphatidylinositol-specific phospholipase C X domain-containing protein" evidence="1">
    <location>
        <begin position="19"/>
        <end position="378"/>
    </location>
</feature>
<dbReference type="CDD" id="cd08616">
    <property type="entry name" value="PI-PLCXD1c"/>
    <property type="match status" value="1"/>
</dbReference>
<dbReference type="InterPro" id="IPR017946">
    <property type="entry name" value="PLC-like_Pdiesterase_TIM-brl"/>
</dbReference>
<evidence type="ECO:0000259" key="2">
    <source>
        <dbReference type="SMART" id="SM00148"/>
    </source>
</evidence>
<sequence length="378" mass="43321">MSLLIAITVAINIWSLSCSTVSSSEGLKTPLLQVNDKITGAAAVYKMITKRNTQPIVNGTSNHDDLPILWENLEIWMSLLPESIRELPIIQLAIPGSHNSMTYTIDKNNDLGPDNPGLVNTVNLLFPNLTKTIAFNWAINQKVDVTQQLDGGVRFLDLRLATKKMDNKFYFVHGLYGGEIGPPLRQVADWLTKHPEEVVIMDFQHFYNFTEQHHRDLMYLIKDIFRGKMCPRFNAPGNVSLRWMNSRKYQVIIIYRHFVVAADDNFWLDRLWPTPWAETVSRTRLVHFLNGGLKNRDRNIGFISQSLLTPDHGYISRHFFGNLEKALGNKMQRLTLDWVNSNYPGDGGMNVVMTDFVSHTDFLFVKTVIQRNEKFLIA</sequence>
<dbReference type="InterPro" id="IPR000909">
    <property type="entry name" value="PLipase_C_PInositol-sp_X_dom"/>
</dbReference>
<dbReference type="EMBL" id="JBJJXI010000108">
    <property type="protein sequence ID" value="KAL3391764.1"/>
    <property type="molecule type" value="Genomic_DNA"/>
</dbReference>
<gene>
    <name evidence="3" type="ORF">TKK_013669</name>
</gene>
<dbReference type="Gene3D" id="3.20.20.190">
    <property type="entry name" value="Phosphatidylinositol (PI) phosphodiesterase"/>
    <property type="match status" value="1"/>
</dbReference>
<dbReference type="PANTHER" id="PTHR13593:SF113">
    <property type="entry name" value="SI:DKEY-266F7.9"/>
    <property type="match status" value="1"/>
</dbReference>